<dbReference type="GO" id="GO:0016020">
    <property type="term" value="C:membrane"/>
    <property type="evidence" value="ECO:0007669"/>
    <property type="project" value="UniProtKB-SubCell"/>
</dbReference>
<dbReference type="AlphaFoldDB" id="A0A2S7MYJ5"/>
<dbReference type="PANTHER" id="PTHR11101">
    <property type="entry name" value="PHOSPHATE TRANSPORTER"/>
    <property type="match status" value="1"/>
</dbReference>
<dbReference type="GO" id="GO:0035435">
    <property type="term" value="P:phosphate ion transmembrane transport"/>
    <property type="evidence" value="ECO:0007669"/>
    <property type="project" value="TreeGrafter"/>
</dbReference>
<accession>A0A2S7MYJ5</accession>
<evidence type="ECO:0000256" key="5">
    <source>
        <dbReference type="ARBA" id="ARBA00023136"/>
    </source>
</evidence>
<evidence type="ECO:0000256" key="1">
    <source>
        <dbReference type="ARBA" id="ARBA00004141"/>
    </source>
</evidence>
<proteinExistence type="predicted"/>
<evidence type="ECO:0000313" key="8">
    <source>
        <dbReference type="Proteomes" id="UP000239663"/>
    </source>
</evidence>
<evidence type="ECO:0000256" key="4">
    <source>
        <dbReference type="ARBA" id="ARBA00022989"/>
    </source>
</evidence>
<feature type="transmembrane region" description="Helical" evidence="6">
    <location>
        <begin position="73"/>
        <end position="100"/>
    </location>
</feature>
<dbReference type="OrthoDB" id="19855at2"/>
<dbReference type="InterPro" id="IPR001204">
    <property type="entry name" value="Phos_transporter"/>
</dbReference>
<keyword evidence="3 6" id="KW-0812">Transmembrane</keyword>
<sequence length="356" mass="37354">MLMIIAVAVGLFFAMNIGASGAAASMGISYGSGVIKKPIIALSLCGIAVFLGAWLGGGEVVKTLGNGIVPKETFTISIALIVLASAALSLFLANILAIPLSTSEVTVGSIVGAGIVYQSLYVAQFAWIFMFWILTPLVAFAVAVLAGKFLKWPAVKNWVRSKKAKPVLAVLVVIMGIFEAFSAGMNNVANAVGPLVGADILTTQSGIFWGGLFVAIGALLLGRGVLETNGKKITELRIEEGCIISGTGAGLVMAASIFGIPVPLVQITTSSIIGIGFAKQGMSVLKKDIVIRLLAVWIVSPVLSMVLCFTLIQLLIEHNIYPIVVMAGLLISVFGVKYLMKKKPDESREVMLSKQN</sequence>
<evidence type="ECO:0000256" key="2">
    <source>
        <dbReference type="ARBA" id="ARBA00022448"/>
    </source>
</evidence>
<evidence type="ECO:0000256" key="3">
    <source>
        <dbReference type="ARBA" id="ARBA00022692"/>
    </source>
</evidence>
<keyword evidence="2" id="KW-0813">Transport</keyword>
<evidence type="ECO:0000313" key="7">
    <source>
        <dbReference type="EMBL" id="PQD94808.1"/>
    </source>
</evidence>
<keyword evidence="8" id="KW-1185">Reference proteome</keyword>
<feature type="transmembrane region" description="Helical" evidence="6">
    <location>
        <begin position="39"/>
        <end position="61"/>
    </location>
</feature>
<feature type="transmembrane region" description="Helical" evidence="6">
    <location>
        <begin position="206"/>
        <end position="226"/>
    </location>
</feature>
<dbReference type="GO" id="GO:0005315">
    <property type="term" value="F:phosphate transmembrane transporter activity"/>
    <property type="evidence" value="ECO:0007669"/>
    <property type="project" value="InterPro"/>
</dbReference>
<feature type="transmembrane region" description="Helical" evidence="6">
    <location>
        <begin position="320"/>
        <end position="340"/>
    </location>
</feature>
<keyword evidence="5 6" id="KW-0472">Membrane</keyword>
<evidence type="ECO:0000256" key="6">
    <source>
        <dbReference type="SAM" id="Phobius"/>
    </source>
</evidence>
<organism evidence="7 8">
    <name type="scientific">Pradoshia eiseniae</name>
    <dbReference type="NCBI Taxonomy" id="2064768"/>
    <lineage>
        <taxon>Bacteria</taxon>
        <taxon>Bacillati</taxon>
        <taxon>Bacillota</taxon>
        <taxon>Bacilli</taxon>
        <taxon>Bacillales</taxon>
        <taxon>Bacillaceae</taxon>
        <taxon>Pradoshia</taxon>
    </lineage>
</organism>
<feature type="transmembrane region" description="Helical" evidence="6">
    <location>
        <begin position="294"/>
        <end position="314"/>
    </location>
</feature>
<feature type="transmembrane region" description="Helical" evidence="6">
    <location>
        <begin position="120"/>
        <end position="146"/>
    </location>
</feature>
<dbReference type="EMBL" id="PKOZ01000007">
    <property type="protein sequence ID" value="PQD94808.1"/>
    <property type="molecule type" value="Genomic_DNA"/>
</dbReference>
<keyword evidence="4 6" id="KW-1133">Transmembrane helix</keyword>
<feature type="transmembrane region" description="Helical" evidence="6">
    <location>
        <begin position="167"/>
        <end position="186"/>
    </location>
</feature>
<dbReference type="PANTHER" id="PTHR11101:SF80">
    <property type="entry name" value="PHOSPHATE TRANSPORTER"/>
    <property type="match status" value="1"/>
</dbReference>
<reference evidence="7 8" key="1">
    <citation type="submission" date="2017-12" db="EMBL/GenBank/DDBJ databases">
        <title>Taxonomic description and draft genome of Pradoshia cofamensis Gen. nov., sp. nov., a thermotolerant bacillale isolated from anterior gut of earthworm Eisenia fetida.</title>
        <authorList>
            <person name="Saha T."/>
            <person name="Chakraborty R."/>
        </authorList>
    </citation>
    <scope>NUCLEOTIDE SEQUENCE [LARGE SCALE GENOMIC DNA]</scope>
    <source>
        <strain evidence="7 8">EAG3</strain>
    </source>
</reference>
<protein>
    <submittedName>
        <fullName evidence="7">Anion permease</fullName>
    </submittedName>
</protein>
<dbReference type="Pfam" id="PF01384">
    <property type="entry name" value="PHO4"/>
    <property type="match status" value="1"/>
</dbReference>
<dbReference type="Proteomes" id="UP000239663">
    <property type="component" value="Unassembled WGS sequence"/>
</dbReference>
<gene>
    <name evidence="7" type="ORF">CYL18_12645</name>
</gene>
<dbReference type="RefSeq" id="WP_104849883.1">
    <property type="nucleotide sequence ID" value="NZ_PKOZ01000007.1"/>
</dbReference>
<comment type="subcellular location">
    <subcellularLocation>
        <location evidence="1">Membrane</location>
        <topology evidence="1">Multi-pass membrane protein</topology>
    </subcellularLocation>
</comment>
<name>A0A2S7MYJ5_9BACI</name>
<comment type="caution">
    <text evidence="7">The sequence shown here is derived from an EMBL/GenBank/DDBJ whole genome shotgun (WGS) entry which is preliminary data.</text>
</comment>